<feature type="compositionally biased region" description="Low complexity" evidence="1">
    <location>
        <begin position="306"/>
        <end position="324"/>
    </location>
</feature>
<proteinExistence type="predicted"/>
<protein>
    <submittedName>
        <fullName evidence="2">Uncharacterized protein</fullName>
    </submittedName>
</protein>
<evidence type="ECO:0000256" key="1">
    <source>
        <dbReference type="SAM" id="MobiDB-lite"/>
    </source>
</evidence>
<dbReference type="EMBL" id="WSZM01000175">
    <property type="protein sequence ID" value="KAF4039418.1"/>
    <property type="molecule type" value="Genomic_DNA"/>
</dbReference>
<comment type="caution">
    <text evidence="2">The sequence shown here is derived from an EMBL/GenBank/DDBJ whole genome shotgun (WGS) entry which is preliminary data.</text>
</comment>
<evidence type="ECO:0000313" key="3">
    <source>
        <dbReference type="Proteomes" id="UP000602510"/>
    </source>
</evidence>
<keyword evidence="3" id="KW-1185">Reference proteome</keyword>
<gene>
    <name evidence="2" type="ORF">GN244_ATG08423</name>
</gene>
<sequence length="324" mass="36111">MPLSTLRVTWQKHQLYLEVSSNFKGEALWWLGIIVGSIPEPGQAMDGLAQLLLAIYNVQRSTSEVVDRLSSRRQMISEKIERTNRGIEEERSIDAFLSGIQSEQSATSVQGHYAQTLDETVRIKASQVGEYGEGYRVGLEASTGKQTGRGTVVEVAPQQATAAPTAVRGQTPRVSPWRLVVAAYEGVLEVPTPTYRYKRISTNPISLRLVLMATIRGPVTQTPTAEPTTRRYRRSERQAFRQGLANYGLRQLLMTKEDRLRSFRRFQESIKNRAVDRFKPGDQGVLTDQLSYDGGFQKEGMEEDGGANQNQNDNSDNAAGLDNA</sequence>
<feature type="region of interest" description="Disordered" evidence="1">
    <location>
        <begin position="279"/>
        <end position="324"/>
    </location>
</feature>
<name>A0A833SVD9_PHYIN</name>
<reference evidence="2" key="1">
    <citation type="submission" date="2020-04" db="EMBL/GenBank/DDBJ databases">
        <title>Hybrid Assembly of Korean Phytophthora infestans isolates.</title>
        <authorList>
            <person name="Prokchorchik M."/>
            <person name="Lee Y."/>
            <person name="Seo J."/>
            <person name="Cho J.-H."/>
            <person name="Park Y.-E."/>
            <person name="Jang D.-C."/>
            <person name="Im J.-S."/>
            <person name="Choi J.-G."/>
            <person name="Park H.-J."/>
            <person name="Lee G.-B."/>
            <person name="Lee Y.-G."/>
            <person name="Hong S.-Y."/>
            <person name="Cho K."/>
            <person name="Sohn K.H."/>
        </authorList>
    </citation>
    <scope>NUCLEOTIDE SEQUENCE</scope>
    <source>
        <strain evidence="2">KR_1_A1</strain>
    </source>
</reference>
<dbReference type="Proteomes" id="UP000602510">
    <property type="component" value="Unassembled WGS sequence"/>
</dbReference>
<dbReference type="AlphaFoldDB" id="A0A833SVD9"/>
<accession>A0A833SVD9</accession>
<evidence type="ECO:0000313" key="2">
    <source>
        <dbReference type="EMBL" id="KAF4039418.1"/>
    </source>
</evidence>
<organism evidence="2 3">
    <name type="scientific">Phytophthora infestans</name>
    <name type="common">Potato late blight agent</name>
    <name type="synonym">Botrytis infestans</name>
    <dbReference type="NCBI Taxonomy" id="4787"/>
    <lineage>
        <taxon>Eukaryota</taxon>
        <taxon>Sar</taxon>
        <taxon>Stramenopiles</taxon>
        <taxon>Oomycota</taxon>
        <taxon>Peronosporomycetes</taxon>
        <taxon>Peronosporales</taxon>
        <taxon>Peronosporaceae</taxon>
        <taxon>Phytophthora</taxon>
    </lineage>
</organism>